<protein>
    <submittedName>
        <fullName evidence="2">Uncharacterized protein</fullName>
    </submittedName>
</protein>
<evidence type="ECO:0000313" key="2">
    <source>
        <dbReference type="EMBL" id="MBW4331283.1"/>
    </source>
</evidence>
<keyword evidence="3" id="KW-1185">Reference proteome</keyword>
<proteinExistence type="predicted"/>
<dbReference type="EMBL" id="JAHWZX010000009">
    <property type="protein sequence ID" value="MBW4331283.1"/>
    <property type="molecule type" value="Genomic_DNA"/>
</dbReference>
<evidence type="ECO:0000313" key="3">
    <source>
        <dbReference type="Proteomes" id="UP001197214"/>
    </source>
</evidence>
<dbReference type="RefSeq" id="WP_219238407.1">
    <property type="nucleotide sequence ID" value="NZ_JAHWZX010000009.1"/>
</dbReference>
<reference evidence="2 3" key="1">
    <citation type="submission" date="2021-07" db="EMBL/GenBank/DDBJ databases">
        <title>Stakelama flava sp. nov., a novel endophytic bacterium isolated from branch of Kandelia candel.</title>
        <authorList>
            <person name="Tuo L."/>
        </authorList>
    </citation>
    <scope>NUCLEOTIDE SEQUENCE [LARGE SCALE GENOMIC DNA]</scope>
    <source>
        <strain evidence="2 3">CBK3Z-3</strain>
    </source>
</reference>
<organism evidence="2 3">
    <name type="scientific">Stakelama flava</name>
    <dbReference type="NCBI Taxonomy" id="2860338"/>
    <lineage>
        <taxon>Bacteria</taxon>
        <taxon>Pseudomonadati</taxon>
        <taxon>Pseudomonadota</taxon>
        <taxon>Alphaproteobacteria</taxon>
        <taxon>Sphingomonadales</taxon>
        <taxon>Sphingomonadaceae</taxon>
        <taxon>Stakelama</taxon>
    </lineage>
</organism>
<accession>A0ABS6XM44</accession>
<dbReference type="Proteomes" id="UP001197214">
    <property type="component" value="Unassembled WGS sequence"/>
</dbReference>
<comment type="caution">
    <text evidence="2">The sequence shown here is derived from an EMBL/GenBank/DDBJ whole genome shotgun (WGS) entry which is preliminary data.</text>
</comment>
<feature type="compositionally biased region" description="Basic and acidic residues" evidence="1">
    <location>
        <begin position="126"/>
        <end position="146"/>
    </location>
</feature>
<gene>
    <name evidence="2" type="ORF">KY084_10410</name>
</gene>
<feature type="region of interest" description="Disordered" evidence="1">
    <location>
        <begin position="90"/>
        <end position="157"/>
    </location>
</feature>
<sequence>MILAALPLLLAVQAVVPEEMGEEIVVQAKAGLVTLVFDRVAGGGLANCRVLKGSGVNRIDSTACADFLDCVSDDARKCGDAKPTELAAIRRTMPESGEAQPRLTLPKLVEPEAPPKIPATGPVGDTSKDDSDQIVKLPPKPEDKTFKPAITFSGSAQ</sequence>
<evidence type="ECO:0000256" key="1">
    <source>
        <dbReference type="SAM" id="MobiDB-lite"/>
    </source>
</evidence>
<name>A0ABS6XM44_9SPHN</name>